<protein>
    <submittedName>
        <fullName evidence="1">Glycosyltransferase family 4 protein</fullName>
    </submittedName>
</protein>
<organism evidence="1 2">
    <name type="scientific">Kaustia mangrovi</name>
    <dbReference type="NCBI Taxonomy" id="2593653"/>
    <lineage>
        <taxon>Bacteria</taxon>
        <taxon>Pseudomonadati</taxon>
        <taxon>Pseudomonadota</taxon>
        <taxon>Alphaproteobacteria</taxon>
        <taxon>Hyphomicrobiales</taxon>
        <taxon>Parvibaculaceae</taxon>
        <taxon>Kaustia</taxon>
    </lineage>
</organism>
<proteinExistence type="predicted"/>
<sequence>MRIAFYAPLKPPDDSTPSGDRQMARQLMAALSMAGHEVRLASRLSAFEPTGGTDAQAAVRRAAEAEVARLLDGWAKNDGGTRPDLWLTYHPYYKAADHIGPAVCRALSIPYATAEASYAGKRDRGPFAEAQAAVRAGLEAGAGHFCFTPDDREGLAGIVADEERLIDLPPFIDLARLGPAEEAAGRRDALRARLDLAPDLPVLIAVGMMRPGDKLASYRMLAEALARLNRHRFAVVLVGDGRERAAVADAFGALPPERVRMAGAVPPRGMADWYAAADLHVWPGYGEAYGLAYLEAQAMGLATVAQRIRGVPSVVRDRETGLLTPADDIDAYALAVAKLLDAPDRRAAMGAAARRFVMSERTLQRASERLDAALSRLEVPA</sequence>
<dbReference type="PANTHER" id="PTHR45947:SF3">
    <property type="entry name" value="SULFOQUINOVOSYL TRANSFERASE SQD2"/>
    <property type="match status" value="1"/>
</dbReference>
<dbReference type="RefSeq" id="WP_213160979.1">
    <property type="nucleotide sequence ID" value="NZ_CP058214.1"/>
</dbReference>
<keyword evidence="2" id="KW-1185">Reference proteome</keyword>
<gene>
    <name evidence="1" type="ORF">HW532_13505</name>
</gene>
<dbReference type="CDD" id="cd03801">
    <property type="entry name" value="GT4_PimA-like"/>
    <property type="match status" value="1"/>
</dbReference>
<dbReference type="InterPro" id="IPR050194">
    <property type="entry name" value="Glycosyltransferase_grp1"/>
</dbReference>
<dbReference type="SUPFAM" id="SSF53756">
    <property type="entry name" value="UDP-Glycosyltransferase/glycogen phosphorylase"/>
    <property type="match status" value="1"/>
</dbReference>
<keyword evidence="1" id="KW-0808">Transferase</keyword>
<accession>A0A7S8C569</accession>
<name>A0A7S8C569_9HYPH</name>
<dbReference type="PANTHER" id="PTHR45947">
    <property type="entry name" value="SULFOQUINOVOSYL TRANSFERASE SQD2"/>
    <property type="match status" value="1"/>
</dbReference>
<reference evidence="1 2" key="1">
    <citation type="submission" date="2020-06" db="EMBL/GenBank/DDBJ databases">
        <title>Genome sequence of 2 isolates from Red Sea Mangroves.</title>
        <authorList>
            <person name="Sefrji F."/>
            <person name="Michoud G."/>
            <person name="Merlino G."/>
            <person name="Daffonchio D."/>
        </authorList>
    </citation>
    <scope>NUCLEOTIDE SEQUENCE [LARGE SCALE GENOMIC DNA]</scope>
    <source>
        <strain evidence="1 2">R1DC25</strain>
    </source>
</reference>
<dbReference type="Gene3D" id="3.40.50.2000">
    <property type="entry name" value="Glycogen Phosphorylase B"/>
    <property type="match status" value="2"/>
</dbReference>
<dbReference type="EMBL" id="CP058214">
    <property type="protein sequence ID" value="QPC43613.1"/>
    <property type="molecule type" value="Genomic_DNA"/>
</dbReference>
<dbReference type="KEGG" id="kmn:HW532_13505"/>
<dbReference type="Pfam" id="PF13692">
    <property type="entry name" value="Glyco_trans_1_4"/>
    <property type="match status" value="1"/>
</dbReference>
<dbReference type="GO" id="GO:0016758">
    <property type="term" value="F:hexosyltransferase activity"/>
    <property type="evidence" value="ECO:0007669"/>
    <property type="project" value="TreeGrafter"/>
</dbReference>
<dbReference type="Proteomes" id="UP000593594">
    <property type="component" value="Chromosome"/>
</dbReference>
<evidence type="ECO:0000313" key="1">
    <source>
        <dbReference type="EMBL" id="QPC43613.1"/>
    </source>
</evidence>
<dbReference type="AlphaFoldDB" id="A0A7S8C569"/>
<evidence type="ECO:0000313" key="2">
    <source>
        <dbReference type="Proteomes" id="UP000593594"/>
    </source>
</evidence>